<reference evidence="7 8" key="1">
    <citation type="submission" date="2021-05" db="EMBL/GenBank/DDBJ databases">
        <title>Complete genome of Nocardioides aquaticus KCTC 9944T isolated from meromictic and hypersaline Ekho Lake, Antarctica.</title>
        <authorList>
            <person name="Hwang K."/>
            <person name="Kim K.M."/>
            <person name="Choe H."/>
        </authorList>
    </citation>
    <scope>NUCLEOTIDE SEQUENCE [LARGE SCALE GENOMIC DNA]</scope>
    <source>
        <strain evidence="7 8">KCTC 9944</strain>
    </source>
</reference>
<protein>
    <recommendedName>
        <fullName evidence="2">N-acetylmuramoyl-L-alanine amidase</fullName>
        <ecNumber evidence="2">3.5.1.28</ecNumber>
    </recommendedName>
</protein>
<dbReference type="InterPro" id="IPR036505">
    <property type="entry name" value="Amidase/PGRP_sf"/>
</dbReference>
<dbReference type="CDD" id="cd06583">
    <property type="entry name" value="PGRP"/>
    <property type="match status" value="1"/>
</dbReference>
<gene>
    <name evidence="7" type="primary">cwhA</name>
    <name evidence="7" type="ORF">ENKNEFLB_03117</name>
</gene>
<feature type="domain" description="N-acetylmuramoyl-L-alanine amidase" evidence="6">
    <location>
        <begin position="294"/>
        <end position="431"/>
    </location>
</feature>
<dbReference type="GO" id="GO:0008745">
    <property type="term" value="F:N-acetylmuramoyl-L-alanine amidase activity"/>
    <property type="evidence" value="ECO:0007669"/>
    <property type="project" value="UniProtKB-EC"/>
</dbReference>
<keyword evidence="8" id="KW-1185">Reference proteome</keyword>
<sequence length="679" mass="72937">MLGSPRSQGLHSARRRTAVGLGLTGLVASTLGAVTLASAPGPSAAAGPSTADWAACAAPAPSRQAAFARAAEVSGVPEEVLLGVSYLQSRWDDHGTSPSTSGGYGPLHLTAVESTPAALTDPDPLGKGEGGPEPGSREMTTSRMDDTQLRTLDRAADLTGLPADRLEADDVANICGGAALLAADQRASGVEARDLGDWSAAVAAYSRAADEATALRFARDVFAVIRSGEARRTNDGERVRLPATAARVDPAAVAALDLAQAGPATADCNARLACASVPAPYEQYGETPGEYGNHDLADRPEDLDLDYLVIHDTEATWDTTLDLVTDPTYVSWHYSLRSADGHIAQHVPVDDPAWHAGNWYVNMHSIGLEHEGFAAEGASWYTENLYRTSARLVRHLGERYDIPLDRGHVIGHDQVPGTTPATVRGMHWDPGPYWDWEHYFDLLRAPIDQTGAAARGRGARDARVVTVAPGFRGNRQPLSGCTESGACRPQATNFVPLQQRPRWGSPLVADAGLRPDGSPSTTQVSDIGARATAGHRFRVAERRGAWLGVWYLGDLAWMHSPRKDPVVVPDRARVVVPRRDDVPVYGRAYPEESAYPASIPVQEVVPLQYTMDRGQGYVVADADPETDYYYAKSFQCATTVDDCTEVEGADDYLMVWFGHRMAYVRADDVRVRTVGGTLR</sequence>
<dbReference type="Proteomes" id="UP000679307">
    <property type="component" value="Chromosome"/>
</dbReference>
<comment type="catalytic activity">
    <reaction evidence="1">
        <text>Hydrolyzes the link between N-acetylmuramoyl residues and L-amino acid residues in certain cell-wall glycopeptides.</text>
        <dbReference type="EC" id="3.5.1.28"/>
    </reaction>
</comment>
<dbReference type="PANTHER" id="PTHR30417:SF1">
    <property type="entry name" value="N-ACETYLMURAMOYL-L-ALANINE AMIDASE AMID"/>
    <property type="match status" value="1"/>
</dbReference>
<evidence type="ECO:0000256" key="4">
    <source>
        <dbReference type="ARBA" id="ARBA00023316"/>
    </source>
</evidence>
<keyword evidence="4" id="KW-0961">Cell wall biogenesis/degradation</keyword>
<name>A0ABX8ENM8_9ACTN</name>
<dbReference type="EC" id="3.5.1.28" evidence="2"/>
<organism evidence="7 8">
    <name type="scientific">Nocardioides aquaticus</name>
    <dbReference type="NCBI Taxonomy" id="160826"/>
    <lineage>
        <taxon>Bacteria</taxon>
        <taxon>Bacillati</taxon>
        <taxon>Actinomycetota</taxon>
        <taxon>Actinomycetes</taxon>
        <taxon>Propionibacteriales</taxon>
        <taxon>Nocardioidaceae</taxon>
        <taxon>Nocardioides</taxon>
    </lineage>
</organism>
<evidence type="ECO:0000313" key="7">
    <source>
        <dbReference type="EMBL" id="QVT80717.1"/>
    </source>
</evidence>
<keyword evidence="3 7" id="KW-0378">Hydrolase</keyword>
<dbReference type="InterPro" id="IPR002502">
    <property type="entry name" value="Amidase_domain"/>
</dbReference>
<dbReference type="Pfam" id="PF01510">
    <property type="entry name" value="Amidase_2"/>
    <property type="match status" value="1"/>
</dbReference>
<dbReference type="SUPFAM" id="SSF55846">
    <property type="entry name" value="N-acetylmuramoyl-L-alanine amidase-like"/>
    <property type="match status" value="1"/>
</dbReference>
<dbReference type="InterPro" id="IPR051206">
    <property type="entry name" value="NAMLAA_amidase_2"/>
</dbReference>
<feature type="region of interest" description="Disordered" evidence="5">
    <location>
        <begin position="116"/>
        <end position="148"/>
    </location>
</feature>
<dbReference type="Gene3D" id="3.40.80.10">
    <property type="entry name" value="Peptidoglycan recognition protein-like"/>
    <property type="match status" value="1"/>
</dbReference>
<dbReference type="SMART" id="SM00644">
    <property type="entry name" value="Ami_2"/>
    <property type="match status" value="1"/>
</dbReference>
<dbReference type="PANTHER" id="PTHR30417">
    <property type="entry name" value="N-ACETYLMURAMOYL-L-ALANINE AMIDASE AMID"/>
    <property type="match status" value="1"/>
</dbReference>
<evidence type="ECO:0000256" key="3">
    <source>
        <dbReference type="ARBA" id="ARBA00022801"/>
    </source>
</evidence>
<evidence type="ECO:0000256" key="2">
    <source>
        <dbReference type="ARBA" id="ARBA00011901"/>
    </source>
</evidence>
<dbReference type="EMBL" id="CP075371">
    <property type="protein sequence ID" value="QVT80717.1"/>
    <property type="molecule type" value="Genomic_DNA"/>
</dbReference>
<evidence type="ECO:0000256" key="5">
    <source>
        <dbReference type="SAM" id="MobiDB-lite"/>
    </source>
</evidence>
<evidence type="ECO:0000256" key="1">
    <source>
        <dbReference type="ARBA" id="ARBA00001561"/>
    </source>
</evidence>
<evidence type="ECO:0000313" key="8">
    <source>
        <dbReference type="Proteomes" id="UP000679307"/>
    </source>
</evidence>
<evidence type="ECO:0000259" key="6">
    <source>
        <dbReference type="SMART" id="SM00644"/>
    </source>
</evidence>
<dbReference type="RefSeq" id="WP_214056221.1">
    <property type="nucleotide sequence ID" value="NZ_CP075371.1"/>
</dbReference>
<accession>A0ABX8ENM8</accession>
<proteinExistence type="predicted"/>